<feature type="compositionally biased region" description="Polar residues" evidence="1">
    <location>
        <begin position="672"/>
        <end position="689"/>
    </location>
</feature>
<dbReference type="PANTHER" id="PTHR35006">
    <property type="entry name" value="GLYOXALASE FAMILY PROTEIN (AFU_ORTHOLOGUE AFUA_5G14830)"/>
    <property type="match status" value="1"/>
</dbReference>
<dbReference type="EMBL" id="JAJGCB010000002">
    <property type="protein sequence ID" value="KAJ8994434.1"/>
    <property type="molecule type" value="Genomic_DNA"/>
</dbReference>
<feature type="region of interest" description="Disordered" evidence="1">
    <location>
        <begin position="479"/>
        <end position="562"/>
    </location>
</feature>
<dbReference type="CDD" id="cd07262">
    <property type="entry name" value="VOC_like"/>
    <property type="match status" value="1"/>
</dbReference>
<feature type="compositionally biased region" description="Gly residues" evidence="1">
    <location>
        <begin position="764"/>
        <end position="775"/>
    </location>
</feature>
<feature type="compositionally biased region" description="Basic and acidic residues" evidence="1">
    <location>
        <begin position="657"/>
        <end position="666"/>
    </location>
</feature>
<feature type="compositionally biased region" description="Polar residues" evidence="1">
    <location>
        <begin position="171"/>
        <end position="181"/>
    </location>
</feature>
<organism evidence="3 4">
    <name type="scientific">Exophiala dermatitidis</name>
    <name type="common">Black yeast-like fungus</name>
    <name type="synonym">Wangiella dermatitidis</name>
    <dbReference type="NCBI Taxonomy" id="5970"/>
    <lineage>
        <taxon>Eukaryota</taxon>
        <taxon>Fungi</taxon>
        <taxon>Dikarya</taxon>
        <taxon>Ascomycota</taxon>
        <taxon>Pezizomycotina</taxon>
        <taxon>Eurotiomycetes</taxon>
        <taxon>Chaetothyriomycetidae</taxon>
        <taxon>Chaetothyriales</taxon>
        <taxon>Herpotrichiellaceae</taxon>
        <taxon>Exophiala</taxon>
    </lineage>
</organism>
<accession>A0AAN6F179</accession>
<dbReference type="PANTHER" id="PTHR35006:SF3">
    <property type="entry name" value="GLYOXALASE FAMILY PROTEIN (AFU_ORTHOLOGUE AFUA_3G06020)"/>
    <property type="match status" value="1"/>
</dbReference>
<feature type="compositionally biased region" description="Basic and acidic residues" evidence="1">
    <location>
        <begin position="787"/>
        <end position="805"/>
    </location>
</feature>
<dbReference type="Proteomes" id="UP001161757">
    <property type="component" value="Unassembled WGS sequence"/>
</dbReference>
<reference evidence="3" key="1">
    <citation type="submission" date="2023-01" db="EMBL/GenBank/DDBJ databases">
        <title>Exophiala dermititidis isolated from Cystic Fibrosis Patient.</title>
        <authorList>
            <person name="Kurbessoian T."/>
            <person name="Crocker A."/>
            <person name="Murante D."/>
            <person name="Hogan D.A."/>
            <person name="Stajich J.E."/>
        </authorList>
    </citation>
    <scope>NUCLEOTIDE SEQUENCE</scope>
    <source>
        <strain evidence="3">Ex8</strain>
    </source>
</reference>
<dbReference type="InterPro" id="IPR029068">
    <property type="entry name" value="Glyas_Bleomycin-R_OHBP_Dase"/>
</dbReference>
<feature type="compositionally biased region" description="Low complexity" evidence="1">
    <location>
        <begin position="584"/>
        <end position="597"/>
    </location>
</feature>
<protein>
    <recommendedName>
        <fullName evidence="2">VOC domain-containing protein</fullName>
    </recommendedName>
</protein>
<feature type="compositionally biased region" description="Polar residues" evidence="1">
    <location>
        <begin position="497"/>
        <end position="511"/>
    </location>
</feature>
<feature type="region of interest" description="Disordered" evidence="1">
    <location>
        <begin position="582"/>
        <end position="828"/>
    </location>
</feature>
<evidence type="ECO:0000313" key="4">
    <source>
        <dbReference type="Proteomes" id="UP001161757"/>
    </source>
</evidence>
<feature type="region of interest" description="Disordered" evidence="1">
    <location>
        <begin position="389"/>
        <end position="424"/>
    </location>
</feature>
<name>A0AAN6F179_EXODE</name>
<feature type="region of interest" description="Disordered" evidence="1">
    <location>
        <begin position="147"/>
        <end position="181"/>
    </location>
</feature>
<feature type="domain" description="VOC" evidence="2">
    <location>
        <begin position="25"/>
        <end position="146"/>
    </location>
</feature>
<dbReference type="AlphaFoldDB" id="A0AAN6F179"/>
<feature type="compositionally biased region" description="Basic residues" evidence="1">
    <location>
        <begin position="816"/>
        <end position="828"/>
    </location>
</feature>
<feature type="compositionally biased region" description="Low complexity" evidence="1">
    <location>
        <begin position="627"/>
        <end position="638"/>
    </location>
</feature>
<dbReference type="PROSITE" id="PS51819">
    <property type="entry name" value="VOC"/>
    <property type="match status" value="1"/>
</dbReference>
<feature type="compositionally biased region" description="Gly residues" evidence="1">
    <location>
        <begin position="717"/>
        <end position="732"/>
    </location>
</feature>
<evidence type="ECO:0000256" key="1">
    <source>
        <dbReference type="SAM" id="MobiDB-lite"/>
    </source>
</evidence>
<dbReference type="Gene3D" id="3.10.180.10">
    <property type="entry name" value="2,3-Dihydroxybiphenyl 1,2-Dioxygenase, domain 1"/>
    <property type="match status" value="1"/>
</dbReference>
<evidence type="ECO:0000259" key="2">
    <source>
        <dbReference type="PROSITE" id="PS51819"/>
    </source>
</evidence>
<comment type="caution">
    <text evidence="3">The sequence shown here is derived from an EMBL/GenBank/DDBJ whole genome shotgun (WGS) entry which is preliminary data.</text>
</comment>
<proteinExistence type="predicted"/>
<gene>
    <name evidence="3" type="ORF">HRR80_001150</name>
</gene>
<sequence>MTLESLRLLTLSPGLPVMSFRPSSMPSSITLTVAHLPTSTSFFLSALQPLNYVFRGRQDQTVGFGPAVPASAPADFWITQEIPGVPAGAAHVAFPAASRAQVEEFFVAALKAGSKIHGEPSQRDASGYFSAAVIDFDGNSIEAVYRPASTTTGDNNDGGRSGSVVSRRSSTKAPPSTIVSVTKSRASAAAAASGSAGKGSDGKSVLTVANKAKGPASTVVSSASRARSKAAAAAPPSVASQARSVTAPATAFYDGPIAFGLPTEVPGPTQMQMQMSSLAEPVNVGGGGVGGSGSGGGGGDVLNALINEARTAASVARDLVNSVKPHLNNQESAAGLVTTDQAAGGGGGAGNNNSNNNGNGAGEAIVGTLLGVAAGAALHYAFSNRSKENGALHHQDQGQTGLDGGGLGGSALQRPSVIGRNVTDATPLPLRTEYAYEYAASSNGDGRGVYPYNNQYYYTGEEESQGHAPQRLITMHDNTSHLSLPAPGPASRAGSKNVKSATGSAVGSEATTVRPVPVPVQVPQSHASASKAASSWSQLSATSSKKSSSTSNMSVKMKMAPPTSYRAPTVLTAAETGLPGGGVAASAAGSHPSCSRSSHSRSRSRATSVGGTKPGSSTRHSSHARSRSQSQSGSHASTIKPVPMAASTTSTSRRSRRDQFEDDRKTIVHVPEQTTSSHVGESHHSTTSKVSHREPHQYPLPPSRAATWAGSDHGAASRGGGGGGGGGYGGSGSLMSSTGRVLPGHPVSAPRTIIGKLNPLHRNSGGGGGGGGGGAAKQNDTVSVVSKQKDLEDLDVTDREVRPEDSVSQFSVGSKGSRRSKRSGTSRR</sequence>
<feature type="compositionally biased region" description="Low complexity" evidence="1">
    <location>
        <begin position="519"/>
        <end position="559"/>
    </location>
</feature>
<evidence type="ECO:0000313" key="3">
    <source>
        <dbReference type="EMBL" id="KAJ8994434.1"/>
    </source>
</evidence>
<dbReference type="InterPro" id="IPR037523">
    <property type="entry name" value="VOC_core"/>
</dbReference>
<dbReference type="SUPFAM" id="SSF54593">
    <property type="entry name" value="Glyoxalase/Bleomycin resistance protein/Dihydroxybiphenyl dioxygenase"/>
    <property type="match status" value="1"/>
</dbReference>